<dbReference type="InterPro" id="IPR036610">
    <property type="entry name" value="PEBP-like_sf"/>
</dbReference>
<dbReference type="CDD" id="cd00866">
    <property type="entry name" value="PEBP_euk"/>
    <property type="match status" value="1"/>
</dbReference>
<dbReference type="Gene3D" id="3.90.280.10">
    <property type="entry name" value="PEBP-like"/>
    <property type="match status" value="1"/>
</dbReference>
<feature type="compositionally biased region" description="Low complexity" evidence="1">
    <location>
        <begin position="266"/>
        <end position="281"/>
    </location>
</feature>
<sequence length="392" mass="38353">MQAKFVISVVGGAALVAGADLAGFQLAIDPTLLVVYGSTTGMGGAVVEKNVTAQEPLLAVPSAVTASSLAIMMVDLDIPSSTQPTTFLHWIQTDLVASTTPETIMTSQGNLQGFGVNFAKNTTAIVPYTQPNPPAQNPLSHRYTQLLIDTSKMTPAGLTALQTAAQNRVNFNINTTLQQAGLSQSVVAWNFFNVTNPGTTASAANTANADVQGAKTKKGKGAKGAASAASNSTSTAGNNGKKTKGAASAASNSTSTAGGKKGKGGANVASAGNATTSATGKKAGKKGGAAVTAQGNSTTSGTGKKGGKKAKGGANSTATDTGKGGKKGKGANSTAASGSANLGGAGAQVSSGAVTSNSSTPGTVTVSASPERQVLHSALLSLCLVGVAILAL</sequence>
<name>A0A9W8YMD1_9PEZI</name>
<proteinExistence type="predicted"/>
<dbReference type="OrthoDB" id="2506647at2759"/>
<dbReference type="InterPro" id="IPR035810">
    <property type="entry name" value="PEBP_euk"/>
</dbReference>
<dbReference type="Proteomes" id="UP001140453">
    <property type="component" value="Unassembled WGS sequence"/>
</dbReference>
<organism evidence="3 4">
    <name type="scientific">Gnomoniopsis smithogilvyi</name>
    <dbReference type="NCBI Taxonomy" id="1191159"/>
    <lineage>
        <taxon>Eukaryota</taxon>
        <taxon>Fungi</taxon>
        <taxon>Dikarya</taxon>
        <taxon>Ascomycota</taxon>
        <taxon>Pezizomycotina</taxon>
        <taxon>Sordariomycetes</taxon>
        <taxon>Sordariomycetidae</taxon>
        <taxon>Diaporthales</taxon>
        <taxon>Gnomoniaceae</taxon>
        <taxon>Gnomoniopsis</taxon>
    </lineage>
</organism>
<dbReference type="EMBL" id="JAPEVB010000005">
    <property type="protein sequence ID" value="KAJ4388209.1"/>
    <property type="molecule type" value="Genomic_DNA"/>
</dbReference>
<accession>A0A9W8YMD1</accession>
<feature type="compositionally biased region" description="Low complexity" evidence="1">
    <location>
        <begin position="312"/>
        <end position="321"/>
    </location>
</feature>
<dbReference type="GO" id="GO:0030162">
    <property type="term" value="P:regulation of proteolysis"/>
    <property type="evidence" value="ECO:0007669"/>
    <property type="project" value="TreeGrafter"/>
</dbReference>
<dbReference type="PANTHER" id="PTHR11362:SF141">
    <property type="entry name" value="PHOSPHATIDYLETHANOLAMINE-BINDING PROTEIN"/>
    <property type="match status" value="1"/>
</dbReference>
<evidence type="ECO:0000313" key="4">
    <source>
        <dbReference type="Proteomes" id="UP001140453"/>
    </source>
</evidence>
<dbReference type="GO" id="GO:0005543">
    <property type="term" value="F:phospholipid binding"/>
    <property type="evidence" value="ECO:0007669"/>
    <property type="project" value="TreeGrafter"/>
</dbReference>
<dbReference type="PANTHER" id="PTHR11362">
    <property type="entry name" value="PHOSPHATIDYLETHANOLAMINE-BINDING PROTEIN"/>
    <property type="match status" value="1"/>
</dbReference>
<feature type="compositionally biased region" description="Low complexity" evidence="1">
    <location>
        <begin position="223"/>
        <end position="258"/>
    </location>
</feature>
<feature type="signal peptide" evidence="2">
    <location>
        <begin position="1"/>
        <end position="18"/>
    </location>
</feature>
<dbReference type="SUPFAM" id="SSF49777">
    <property type="entry name" value="PEBP-like"/>
    <property type="match status" value="1"/>
</dbReference>
<feature type="compositionally biased region" description="Low complexity" evidence="1">
    <location>
        <begin position="330"/>
        <end position="340"/>
    </location>
</feature>
<dbReference type="GO" id="GO:0030414">
    <property type="term" value="F:peptidase inhibitor activity"/>
    <property type="evidence" value="ECO:0007669"/>
    <property type="project" value="TreeGrafter"/>
</dbReference>
<evidence type="ECO:0008006" key="5">
    <source>
        <dbReference type="Google" id="ProtNLM"/>
    </source>
</evidence>
<dbReference type="Pfam" id="PF01161">
    <property type="entry name" value="PBP"/>
    <property type="match status" value="1"/>
</dbReference>
<feature type="chain" id="PRO_5040967577" description="PEBP-like protein" evidence="2">
    <location>
        <begin position="19"/>
        <end position="392"/>
    </location>
</feature>
<evidence type="ECO:0000256" key="2">
    <source>
        <dbReference type="SAM" id="SignalP"/>
    </source>
</evidence>
<gene>
    <name evidence="3" type="ORF">N0V93_008816</name>
</gene>
<evidence type="ECO:0000256" key="1">
    <source>
        <dbReference type="SAM" id="MobiDB-lite"/>
    </source>
</evidence>
<dbReference type="InterPro" id="IPR008914">
    <property type="entry name" value="PEBP"/>
</dbReference>
<protein>
    <recommendedName>
        <fullName evidence="5">PEBP-like protein</fullName>
    </recommendedName>
</protein>
<reference evidence="3" key="1">
    <citation type="submission" date="2022-10" db="EMBL/GenBank/DDBJ databases">
        <title>Tapping the CABI collections for fungal endophytes: first genome assemblies for Collariella, Neodidymelliopsis, Ascochyta clinopodiicola, Didymella pomorum, Didymosphaeria variabile, Neocosmospora piperis and Neocucurbitaria cava.</title>
        <authorList>
            <person name="Hill R."/>
        </authorList>
    </citation>
    <scope>NUCLEOTIDE SEQUENCE</scope>
    <source>
        <strain evidence="3">IMI 355082</strain>
    </source>
</reference>
<evidence type="ECO:0000313" key="3">
    <source>
        <dbReference type="EMBL" id="KAJ4388209.1"/>
    </source>
</evidence>
<feature type="compositionally biased region" description="Polar residues" evidence="1">
    <location>
        <begin position="355"/>
        <end position="365"/>
    </location>
</feature>
<feature type="compositionally biased region" description="Low complexity" evidence="1">
    <location>
        <begin position="288"/>
        <end position="302"/>
    </location>
</feature>
<feature type="region of interest" description="Disordered" evidence="1">
    <location>
        <begin position="214"/>
        <end position="365"/>
    </location>
</feature>
<keyword evidence="2" id="KW-0732">Signal</keyword>
<comment type="caution">
    <text evidence="3">The sequence shown here is derived from an EMBL/GenBank/DDBJ whole genome shotgun (WGS) entry which is preliminary data.</text>
</comment>
<dbReference type="AlphaFoldDB" id="A0A9W8YMD1"/>
<dbReference type="GO" id="GO:0046578">
    <property type="term" value="P:regulation of Ras protein signal transduction"/>
    <property type="evidence" value="ECO:0007669"/>
    <property type="project" value="TreeGrafter"/>
</dbReference>
<keyword evidence="4" id="KW-1185">Reference proteome</keyword>